<gene>
    <name evidence="2" type="ORF">CK820_G0052882</name>
</gene>
<feature type="region of interest" description="Disordered" evidence="1">
    <location>
        <begin position="1"/>
        <end position="49"/>
    </location>
</feature>
<accession>A0A2J8IV62</accession>
<dbReference type="EMBL" id="NBAG03000579">
    <property type="protein sequence ID" value="PNI14405.1"/>
    <property type="molecule type" value="Genomic_DNA"/>
</dbReference>
<organism evidence="2 3">
    <name type="scientific">Pan troglodytes</name>
    <name type="common">Chimpanzee</name>
    <dbReference type="NCBI Taxonomy" id="9598"/>
    <lineage>
        <taxon>Eukaryota</taxon>
        <taxon>Metazoa</taxon>
        <taxon>Chordata</taxon>
        <taxon>Craniata</taxon>
        <taxon>Vertebrata</taxon>
        <taxon>Euteleostomi</taxon>
        <taxon>Mammalia</taxon>
        <taxon>Eutheria</taxon>
        <taxon>Euarchontoglires</taxon>
        <taxon>Primates</taxon>
        <taxon>Haplorrhini</taxon>
        <taxon>Catarrhini</taxon>
        <taxon>Hominidae</taxon>
        <taxon>Pan</taxon>
    </lineage>
</organism>
<protein>
    <submittedName>
        <fullName evidence="2">ARHGAP27 isoform 8</fullName>
    </submittedName>
</protein>
<dbReference type="Proteomes" id="UP000236370">
    <property type="component" value="Unassembled WGS sequence"/>
</dbReference>
<sequence length="77" mass="7981">MQPGLSPGSPGDPRPPTPETDYPESLTSYPEEDYSPVGSFVGEAGGPPREAILLQSRGLLCSMGAAPGPYPCPSEHP</sequence>
<reference evidence="2 3" key="1">
    <citation type="submission" date="2017-12" db="EMBL/GenBank/DDBJ databases">
        <title>High-resolution comparative analysis of great ape genomes.</title>
        <authorList>
            <person name="Pollen A."/>
            <person name="Hastie A."/>
            <person name="Hormozdiari F."/>
            <person name="Dougherty M."/>
            <person name="Liu R."/>
            <person name="Chaisson M."/>
            <person name="Hoppe E."/>
            <person name="Hill C."/>
            <person name="Pang A."/>
            <person name="Hillier L."/>
            <person name="Baker C."/>
            <person name="Armstrong J."/>
            <person name="Shendure J."/>
            <person name="Paten B."/>
            <person name="Wilson R."/>
            <person name="Chao H."/>
            <person name="Schneider V."/>
            <person name="Ventura M."/>
            <person name="Kronenberg Z."/>
            <person name="Murali S."/>
            <person name="Gordon D."/>
            <person name="Cantsilieris S."/>
            <person name="Munson K."/>
            <person name="Nelson B."/>
            <person name="Raja A."/>
            <person name="Underwood J."/>
            <person name="Diekhans M."/>
            <person name="Fiddes I."/>
            <person name="Haussler D."/>
            <person name="Eichler E."/>
        </authorList>
    </citation>
    <scope>NUCLEOTIDE SEQUENCE [LARGE SCALE GENOMIC DNA]</scope>
    <source>
        <strain evidence="2">Yerkes chimp pedigree #C0471</strain>
    </source>
</reference>
<name>A0A2J8IV62_PANTR</name>
<dbReference type="AlphaFoldDB" id="A0A2J8IV62"/>
<evidence type="ECO:0000313" key="2">
    <source>
        <dbReference type="EMBL" id="PNI14405.1"/>
    </source>
</evidence>
<evidence type="ECO:0000313" key="3">
    <source>
        <dbReference type="Proteomes" id="UP000236370"/>
    </source>
</evidence>
<proteinExistence type="predicted"/>
<evidence type="ECO:0000256" key="1">
    <source>
        <dbReference type="SAM" id="MobiDB-lite"/>
    </source>
</evidence>
<comment type="caution">
    <text evidence="2">The sequence shown here is derived from an EMBL/GenBank/DDBJ whole genome shotgun (WGS) entry which is preliminary data.</text>
</comment>